<evidence type="ECO:0000313" key="13">
    <source>
        <dbReference type="EMBL" id="USW51033.1"/>
    </source>
</evidence>
<comment type="subcellular location">
    <subcellularLocation>
        <location evidence="11">Endoplasmic reticulum membrane</location>
        <topology evidence="11">Single-pass membrane protein</topology>
    </subcellularLocation>
    <subcellularLocation>
        <location evidence="1">Endoplasmic reticulum membrane</location>
        <topology evidence="1">Single-pass type III membrane protein</topology>
    </subcellularLocation>
</comment>
<evidence type="ECO:0000256" key="1">
    <source>
        <dbReference type="ARBA" id="ARBA00004643"/>
    </source>
</evidence>
<dbReference type="Pfam" id="PF08320">
    <property type="entry name" value="PIG-X"/>
    <property type="match status" value="1"/>
</dbReference>
<evidence type="ECO:0000256" key="6">
    <source>
        <dbReference type="ARBA" id="ARBA00022692"/>
    </source>
</evidence>
<evidence type="ECO:0000256" key="7">
    <source>
        <dbReference type="ARBA" id="ARBA00022824"/>
    </source>
</evidence>
<dbReference type="InterPro" id="IPR042322">
    <property type="entry name" value="Pbn1"/>
</dbReference>
<evidence type="ECO:0000256" key="2">
    <source>
        <dbReference type="ARBA" id="ARBA00004687"/>
    </source>
</evidence>
<dbReference type="Proteomes" id="UP001056384">
    <property type="component" value="Chromosome 3"/>
</dbReference>
<dbReference type="SMART" id="SM00780">
    <property type="entry name" value="PIG-X"/>
    <property type="match status" value="1"/>
</dbReference>
<keyword evidence="5 11" id="KW-0337">GPI-anchor biosynthesis</keyword>
<organism evidence="13 14">
    <name type="scientific">Septoria linicola</name>
    <dbReference type="NCBI Taxonomy" id="215465"/>
    <lineage>
        <taxon>Eukaryota</taxon>
        <taxon>Fungi</taxon>
        <taxon>Dikarya</taxon>
        <taxon>Ascomycota</taxon>
        <taxon>Pezizomycotina</taxon>
        <taxon>Dothideomycetes</taxon>
        <taxon>Dothideomycetidae</taxon>
        <taxon>Mycosphaerellales</taxon>
        <taxon>Mycosphaerellaceae</taxon>
        <taxon>Septoria</taxon>
    </lineage>
</organism>
<keyword evidence="8 11" id="KW-1133">Transmembrane helix</keyword>
<protein>
    <recommendedName>
        <fullName evidence="4 11">Protein PBN1</fullName>
    </recommendedName>
</protein>
<dbReference type="GO" id="GO:0006506">
    <property type="term" value="P:GPI anchor biosynthetic process"/>
    <property type="evidence" value="ECO:0007669"/>
    <property type="project" value="UniProtKB-KW"/>
</dbReference>
<reference evidence="13" key="1">
    <citation type="submission" date="2022-06" db="EMBL/GenBank/DDBJ databases">
        <title>Complete genome sequences of two strains of the flax pathogen Septoria linicola.</title>
        <authorList>
            <person name="Lapalu N."/>
            <person name="Simon A."/>
            <person name="Demenou B."/>
            <person name="Paumier D."/>
            <person name="Guillot M.-P."/>
            <person name="Gout L."/>
            <person name="Valade R."/>
        </authorList>
    </citation>
    <scope>NUCLEOTIDE SEQUENCE</scope>
    <source>
        <strain evidence="13">SE15195</strain>
    </source>
</reference>
<evidence type="ECO:0000256" key="12">
    <source>
        <dbReference type="SAM" id="MobiDB-lite"/>
    </source>
</evidence>
<dbReference type="OrthoDB" id="5546453at2759"/>
<dbReference type="GO" id="GO:1990529">
    <property type="term" value="C:glycosylphosphatidylinositol-mannosyltransferase I complex"/>
    <property type="evidence" value="ECO:0007669"/>
    <property type="project" value="TreeGrafter"/>
</dbReference>
<proteinExistence type="inferred from homology"/>
<evidence type="ECO:0000256" key="9">
    <source>
        <dbReference type="ARBA" id="ARBA00023136"/>
    </source>
</evidence>
<dbReference type="GO" id="GO:0000030">
    <property type="term" value="F:mannosyltransferase activity"/>
    <property type="evidence" value="ECO:0007669"/>
    <property type="project" value="TreeGrafter"/>
</dbReference>
<evidence type="ECO:0000256" key="10">
    <source>
        <dbReference type="ARBA" id="ARBA00023180"/>
    </source>
</evidence>
<evidence type="ECO:0000256" key="3">
    <source>
        <dbReference type="ARBA" id="ARBA00010345"/>
    </source>
</evidence>
<feature type="region of interest" description="Disordered" evidence="12">
    <location>
        <begin position="510"/>
        <end position="536"/>
    </location>
</feature>
<sequence>MRQRITYILPEGTGVDPADINTGKDHLTFAKANNAAVERRITLGLIELPHLIQAILQDFHELHIRIVSPRNQATFSPAVSTLPPGLHAFFTPPTREGTLENNFCFELALLLGVNIETLICSSEPGSFPRLPVLSERFSSSSTYQYYHGVDDLAIISKRIAEEHCPGLHVASTSGQLCKILADAGDAAYVDYDFDVINHAVTISILSAPSDYVEQGVESGKAHKLQPDDRLEVGVLSPENADEPEELKMGGYLTVVGEDEKPSATLFSFPARHHPLPKGDLTTYTTGFRKPSGLHPKLDITFPAKDLKPPKPESCALHAYWTTPSTLFLDRYQLDDELFLASQNLKALRALSGEEDLEAPHWAVDQWGFAALIELAAPAANDRLKDTWTVTVPTHLRYLNASASATGHTHIDVAWPIVFWACEAEEGLKMSTNPFDRVNLGYDGLFGPKTMFYHVPASVDRERLVEQLRVPVLDPSQAAWIPFGTLIAVLVGFGWVCWKLFGGKQAPVVHSNGAGDVTRESETTKATSTGSDVKTTT</sequence>
<dbReference type="EMBL" id="CP099420">
    <property type="protein sequence ID" value="USW51033.1"/>
    <property type="molecule type" value="Genomic_DNA"/>
</dbReference>
<evidence type="ECO:0000256" key="11">
    <source>
        <dbReference type="RuleBase" id="RU366056"/>
    </source>
</evidence>
<evidence type="ECO:0000256" key="8">
    <source>
        <dbReference type="ARBA" id="ARBA00022989"/>
    </source>
</evidence>
<keyword evidence="9 11" id="KW-0472">Membrane</keyword>
<comment type="pathway">
    <text evidence="2 11">Glycolipid biosynthesis; glycosylphosphatidylinositol-anchor biosynthesis.</text>
</comment>
<gene>
    <name evidence="13" type="ORF">Slin15195_G043520</name>
</gene>
<name>A0A9Q9EJ63_9PEZI</name>
<keyword evidence="6 11" id="KW-0812">Transmembrane</keyword>
<dbReference type="InterPro" id="IPR013233">
    <property type="entry name" value="PIG-X/PBN1"/>
</dbReference>
<dbReference type="GO" id="GO:0005789">
    <property type="term" value="C:endoplasmic reticulum membrane"/>
    <property type="evidence" value="ECO:0007669"/>
    <property type="project" value="UniProtKB-SubCell"/>
</dbReference>
<evidence type="ECO:0000256" key="4">
    <source>
        <dbReference type="ARBA" id="ARBA00020410"/>
    </source>
</evidence>
<evidence type="ECO:0000256" key="5">
    <source>
        <dbReference type="ARBA" id="ARBA00022502"/>
    </source>
</evidence>
<dbReference type="PANTHER" id="PTHR28533:SF1">
    <property type="entry name" value="PROTEIN PBN1"/>
    <property type="match status" value="1"/>
</dbReference>
<accession>A0A9Q9EJ63</accession>
<feature type="transmembrane region" description="Helical" evidence="11">
    <location>
        <begin position="478"/>
        <end position="497"/>
    </location>
</feature>
<keyword evidence="10" id="KW-0325">Glycoprotein</keyword>
<evidence type="ECO:0000313" key="14">
    <source>
        <dbReference type="Proteomes" id="UP001056384"/>
    </source>
</evidence>
<comment type="function">
    <text evidence="11">Required for proper folding and/or the stability of a subset of proteins in the endoplasmic reticulum. Component of glycosylphosphatidylinositol-mannosyltransferase 1 which transfers the first of the 4 mannoses in the GPI-anchor precursors during GPI-anchor biosynthesis. Probably acts by stabilizing the mannosyltransferase GPI14.</text>
</comment>
<feature type="compositionally biased region" description="Polar residues" evidence="12">
    <location>
        <begin position="523"/>
        <end position="536"/>
    </location>
</feature>
<comment type="similarity">
    <text evidence="3 11">Belongs to the PIGX family.</text>
</comment>
<keyword evidence="14" id="KW-1185">Reference proteome</keyword>
<keyword evidence="7 11" id="KW-0256">Endoplasmic reticulum</keyword>
<dbReference type="AlphaFoldDB" id="A0A9Q9EJ63"/>
<dbReference type="PANTHER" id="PTHR28533">
    <property type="entry name" value="PROTEIN PBN1"/>
    <property type="match status" value="1"/>
</dbReference>